<reference evidence="1 2" key="1">
    <citation type="submission" date="2024-09" db="EMBL/GenBank/DDBJ databases">
        <authorList>
            <consortium name="All-Russian atlas of soil microorganisms"/>
            <consortium name="as a basis for the search for new antimicrobial producers and enzymes with unique properties"/>
            <person name="Sokolova E.A."/>
            <person name="Voronina E.N."/>
        </authorList>
    </citation>
    <scope>NUCLEOTIDE SEQUENCE [LARGE SCALE GENOMIC DNA]</scope>
    <source>
        <strain evidence="1 2">AF-22b-331.1</strain>
    </source>
</reference>
<gene>
    <name evidence="1" type="ORF">ACEU0G_003830</name>
</gene>
<organism evidence="1 2">
    <name type="scientific">Stenotrophomonas nematodicola</name>
    <dbReference type="NCBI Taxonomy" id="2656746"/>
    <lineage>
        <taxon>Bacteria</taxon>
        <taxon>Pseudomonadati</taxon>
        <taxon>Pseudomonadota</taxon>
        <taxon>Gammaproteobacteria</taxon>
        <taxon>Lysobacterales</taxon>
        <taxon>Lysobacteraceae</taxon>
        <taxon>Stenotrophomonas</taxon>
    </lineage>
</organism>
<sequence length="212" mass="23193">MSELDYRAFYRLLAAEVRASTDVGQSMQALLTWGDQRIPHPSWAALKELDCSVQSAGMGKWLTRVLRRAPCPFPVRAIYFGLGERATRDGVEFADLYFGLLGHYEPADKACEWLWRNPRHYPDKAYLGSATLKAAGVICNEDEVTGLGTSGHVAFALAFAALLLRASLDGAIHQLLGAVEPVGVVVGFDSGDLFRLGELHRHGFEPTQGAMT</sequence>
<protein>
    <submittedName>
        <fullName evidence="1">Uncharacterized protein</fullName>
    </submittedName>
</protein>
<proteinExistence type="predicted"/>
<evidence type="ECO:0000313" key="2">
    <source>
        <dbReference type="Proteomes" id="UP001605261"/>
    </source>
</evidence>
<dbReference type="Proteomes" id="UP001605261">
    <property type="component" value="Unassembled WGS sequence"/>
</dbReference>
<keyword evidence="2" id="KW-1185">Reference proteome</keyword>
<comment type="caution">
    <text evidence="1">The sequence shown here is derived from an EMBL/GenBank/DDBJ whole genome shotgun (WGS) entry which is preliminary data.</text>
</comment>
<dbReference type="EMBL" id="JBHGCJ010000008">
    <property type="protein sequence ID" value="MFG6109809.1"/>
    <property type="molecule type" value="Genomic_DNA"/>
</dbReference>
<dbReference type="RefSeq" id="WP_394163646.1">
    <property type="nucleotide sequence ID" value="NZ_JBHGCJ010000008.1"/>
</dbReference>
<evidence type="ECO:0000313" key="1">
    <source>
        <dbReference type="EMBL" id="MFG6109809.1"/>
    </source>
</evidence>
<accession>A0ABW7CYL7</accession>
<name>A0ABW7CYL7_9GAMM</name>